<sequence length="267" mass="29148">MKRKGVMNIFANKQKLFGAAAAFVMMFSIVAQPANAKTANAKLADGTYQITTAEENLALNKDADFEDKKDSDAQKWSVSSDEKGYLKITNVESNQVLTYKDKQLTLADDADSKAQKWQLKKTSDGYQIRSVYNSKYSLAENEKAELENAKGKAESFTFSETEKTQTWTGPVLSASAGSVEGPSGRETYYNLDMSGVVSAMQAAGIEGEYWVREDGVKMYGDYVMVAANYSIRPKGTLIETSLGTGIVCDTGGFASVNPTQLDIATNW</sequence>
<keyword evidence="4" id="KW-1185">Reference proteome</keyword>
<gene>
    <name evidence="3" type="ORF">HNQ47_001185</name>
</gene>
<dbReference type="AlphaFoldDB" id="A0A7W8CYC1"/>
<feature type="signal peptide" evidence="1">
    <location>
        <begin position="1"/>
        <end position="36"/>
    </location>
</feature>
<dbReference type="CDD" id="cd00161">
    <property type="entry name" value="beta-trefoil_Ricin-like"/>
    <property type="match status" value="1"/>
</dbReference>
<dbReference type="RefSeq" id="WP_183328463.1">
    <property type="nucleotide sequence ID" value="NZ_JACHHK010000004.1"/>
</dbReference>
<dbReference type="InterPro" id="IPR035992">
    <property type="entry name" value="Ricin_B-like_lectins"/>
</dbReference>
<dbReference type="SUPFAM" id="SSF50370">
    <property type="entry name" value="Ricin B-like lectins"/>
    <property type="match status" value="1"/>
</dbReference>
<evidence type="ECO:0000256" key="1">
    <source>
        <dbReference type="SAM" id="SignalP"/>
    </source>
</evidence>
<proteinExistence type="predicted"/>
<dbReference type="PROSITE" id="PS50231">
    <property type="entry name" value="RICIN_B_LECTIN"/>
    <property type="match status" value="1"/>
</dbReference>
<name>A0A7W8CYC1_9FIRM</name>
<feature type="domain" description="Ricin B lectin" evidence="2">
    <location>
        <begin position="46"/>
        <end position="170"/>
    </location>
</feature>
<evidence type="ECO:0000259" key="2">
    <source>
        <dbReference type="SMART" id="SM00458"/>
    </source>
</evidence>
<comment type="caution">
    <text evidence="3">The sequence shown here is derived from an EMBL/GenBank/DDBJ whole genome shotgun (WGS) entry which is preliminary data.</text>
</comment>
<protein>
    <recommendedName>
        <fullName evidence="2">Ricin B lectin domain-containing protein</fullName>
    </recommendedName>
</protein>
<dbReference type="EMBL" id="JACHHK010000004">
    <property type="protein sequence ID" value="MBB5183164.1"/>
    <property type="molecule type" value="Genomic_DNA"/>
</dbReference>
<evidence type="ECO:0000313" key="3">
    <source>
        <dbReference type="EMBL" id="MBB5183164.1"/>
    </source>
</evidence>
<reference evidence="3 4" key="1">
    <citation type="submission" date="2020-08" db="EMBL/GenBank/DDBJ databases">
        <title>Genomic Encyclopedia of Type Strains, Phase IV (KMG-IV): sequencing the most valuable type-strain genomes for metagenomic binning, comparative biology and taxonomic classification.</title>
        <authorList>
            <person name="Goeker M."/>
        </authorList>
    </citation>
    <scope>NUCLEOTIDE SEQUENCE [LARGE SCALE GENOMIC DNA]</scope>
    <source>
        <strain evidence="3 4">DSM 25799</strain>
    </source>
</reference>
<organism evidence="3 4">
    <name type="scientific">Catenisphaera adipataccumulans</name>
    <dbReference type="NCBI Taxonomy" id="700500"/>
    <lineage>
        <taxon>Bacteria</taxon>
        <taxon>Bacillati</taxon>
        <taxon>Bacillota</taxon>
        <taxon>Erysipelotrichia</taxon>
        <taxon>Erysipelotrichales</taxon>
        <taxon>Erysipelotrichaceae</taxon>
        <taxon>Catenisphaera</taxon>
    </lineage>
</organism>
<accession>A0A7W8CYC1</accession>
<dbReference type="Pfam" id="PF14200">
    <property type="entry name" value="RicinB_lectin_2"/>
    <property type="match status" value="1"/>
</dbReference>
<feature type="chain" id="PRO_5030574194" description="Ricin B lectin domain-containing protein" evidence="1">
    <location>
        <begin position="37"/>
        <end position="267"/>
    </location>
</feature>
<dbReference type="InterPro" id="IPR000772">
    <property type="entry name" value="Ricin_B_lectin"/>
</dbReference>
<dbReference type="SMART" id="SM00458">
    <property type="entry name" value="RICIN"/>
    <property type="match status" value="1"/>
</dbReference>
<dbReference type="Proteomes" id="UP000539953">
    <property type="component" value="Unassembled WGS sequence"/>
</dbReference>
<evidence type="ECO:0000313" key="4">
    <source>
        <dbReference type="Proteomes" id="UP000539953"/>
    </source>
</evidence>
<keyword evidence="1" id="KW-0732">Signal</keyword>
<dbReference type="Gene3D" id="2.80.10.50">
    <property type="match status" value="1"/>
</dbReference>